<evidence type="ECO:0000313" key="1">
    <source>
        <dbReference type="EMBL" id="AZV28743.1"/>
    </source>
</evidence>
<dbReference type="Proteomes" id="UP000282760">
    <property type="component" value="Chromosome"/>
</dbReference>
<gene>
    <name evidence="1" type="ORF">CT157_22870</name>
</gene>
<dbReference type="AlphaFoldDB" id="A0A3T0JZ70"/>
<sequence>MAVQFAAEAEVAPEDRFDYYWNQRGEWVEEPNVRRGGESGVQRVKGRDGQLLYAKRQTGHIYRSWRHPFGRPTVLRELDALTGVSRLGVRVPEIVFCGAQPDSQFKWRALLVTKSLDGFQELEQWEAGGGREQYGEAVYERVLKDLAENLARMHKGRWQHSCIYIKHVFVRVTGEGDSAKVEVALIDLEKCRQRLTAHRAAAHDMKQLRRHSSFSATDWKKLVYFYETAFGSAIKGL</sequence>
<dbReference type="EMBL" id="CP024646">
    <property type="protein sequence ID" value="AZV28743.1"/>
    <property type="molecule type" value="Genomic_DNA"/>
</dbReference>
<dbReference type="InterPro" id="IPR027023">
    <property type="entry name" value="Put_LipoPS_kinase_InaA"/>
</dbReference>
<proteinExistence type="predicted"/>
<dbReference type="SUPFAM" id="SSF56112">
    <property type="entry name" value="Protein kinase-like (PK-like)"/>
    <property type="match status" value="1"/>
</dbReference>
<evidence type="ECO:0000313" key="2">
    <source>
        <dbReference type="Proteomes" id="UP000282760"/>
    </source>
</evidence>
<dbReference type="PIRSF" id="PIRSF026326">
    <property type="entry name" value="InaA"/>
    <property type="match status" value="1"/>
</dbReference>
<name>A0A3T0JZ70_PSESX</name>
<reference evidence="1 2" key="1">
    <citation type="submission" date="2017-11" db="EMBL/GenBank/DDBJ databases">
        <title>Effect of PGPRs.</title>
        <authorList>
            <person name="Oliva R."/>
            <person name="Nong J."/>
            <person name="Roman V."/>
        </authorList>
    </citation>
    <scope>NUCLEOTIDE SEQUENCE [LARGE SCALE GENOMIC DNA]</scope>
    <source>
        <strain evidence="1">Inb918</strain>
    </source>
</reference>
<organism evidence="1 2">
    <name type="scientific">Pseudomonas syringae</name>
    <dbReference type="NCBI Taxonomy" id="317"/>
    <lineage>
        <taxon>Bacteria</taxon>
        <taxon>Pseudomonadati</taxon>
        <taxon>Pseudomonadota</taxon>
        <taxon>Gammaproteobacteria</taxon>
        <taxon>Pseudomonadales</taxon>
        <taxon>Pseudomonadaceae</taxon>
        <taxon>Pseudomonas</taxon>
    </lineage>
</organism>
<accession>A0A3T0JZ70</accession>
<dbReference type="Pfam" id="PF06293">
    <property type="entry name" value="Kdo"/>
    <property type="match status" value="1"/>
</dbReference>
<dbReference type="InterPro" id="IPR011009">
    <property type="entry name" value="Kinase-like_dom_sf"/>
</dbReference>
<protein>
    <submittedName>
        <fullName evidence="1">InaA protein</fullName>
    </submittedName>
</protein>